<sequence>MESIEQVIKELLQIFLRQNTVDKMVSKDGVVKIYRVNPNIIRIDIKI</sequence>
<evidence type="ECO:0000313" key="1">
    <source>
        <dbReference type="EMBL" id="GAH55994.1"/>
    </source>
</evidence>
<name>X1HQA8_9ZZZZ</name>
<comment type="caution">
    <text evidence="1">The sequence shown here is derived from an EMBL/GenBank/DDBJ whole genome shotgun (WGS) entry which is preliminary data.</text>
</comment>
<reference evidence="1" key="1">
    <citation type="journal article" date="2014" name="Front. Microbiol.">
        <title>High frequency of phylogenetically diverse reductive dehalogenase-homologous genes in deep subseafloor sedimentary metagenomes.</title>
        <authorList>
            <person name="Kawai M."/>
            <person name="Futagami T."/>
            <person name="Toyoda A."/>
            <person name="Takaki Y."/>
            <person name="Nishi S."/>
            <person name="Hori S."/>
            <person name="Arai W."/>
            <person name="Tsubouchi T."/>
            <person name="Morono Y."/>
            <person name="Uchiyama I."/>
            <person name="Ito T."/>
            <person name="Fujiyama A."/>
            <person name="Inagaki F."/>
            <person name="Takami H."/>
        </authorList>
    </citation>
    <scope>NUCLEOTIDE SEQUENCE</scope>
    <source>
        <strain evidence="1">Expedition CK06-06</strain>
    </source>
</reference>
<protein>
    <submittedName>
        <fullName evidence="1">Uncharacterized protein</fullName>
    </submittedName>
</protein>
<gene>
    <name evidence="1" type="ORF">S03H2_40357</name>
</gene>
<dbReference type="AlphaFoldDB" id="X1HQA8"/>
<dbReference type="EMBL" id="BARU01025016">
    <property type="protein sequence ID" value="GAH55994.1"/>
    <property type="molecule type" value="Genomic_DNA"/>
</dbReference>
<accession>X1HQA8</accession>
<proteinExistence type="predicted"/>
<organism evidence="1">
    <name type="scientific">marine sediment metagenome</name>
    <dbReference type="NCBI Taxonomy" id="412755"/>
    <lineage>
        <taxon>unclassified sequences</taxon>
        <taxon>metagenomes</taxon>
        <taxon>ecological metagenomes</taxon>
    </lineage>
</organism>